<organism evidence="2 3">
    <name type="scientific">Methylopila jiangsuensis</name>
    <dbReference type="NCBI Taxonomy" id="586230"/>
    <lineage>
        <taxon>Bacteria</taxon>
        <taxon>Pseudomonadati</taxon>
        <taxon>Pseudomonadota</taxon>
        <taxon>Alphaproteobacteria</taxon>
        <taxon>Hyphomicrobiales</taxon>
        <taxon>Methylopilaceae</taxon>
        <taxon>Methylopila</taxon>
    </lineage>
</organism>
<reference evidence="2" key="2">
    <citation type="submission" date="2023-01" db="EMBL/GenBank/DDBJ databases">
        <authorList>
            <person name="Sun Q."/>
            <person name="Evtushenko L."/>
        </authorList>
    </citation>
    <scope>NUCLEOTIDE SEQUENCE</scope>
    <source>
        <strain evidence="2">VKM B-2555</strain>
    </source>
</reference>
<comment type="caution">
    <text evidence="2">The sequence shown here is derived from an EMBL/GenBank/DDBJ whole genome shotgun (WGS) entry which is preliminary data.</text>
</comment>
<evidence type="ECO:0000313" key="2">
    <source>
        <dbReference type="EMBL" id="GLK76478.1"/>
    </source>
</evidence>
<name>A0A9W6JJ44_9HYPH</name>
<evidence type="ECO:0000256" key="1">
    <source>
        <dbReference type="SAM" id="MobiDB-lite"/>
    </source>
</evidence>
<sequence length="91" mass="10285">MRSRRRRRPFDRERPEGQIGLTTDDGFIIESNSGADEAVDRCIVFAIDEGEARDLLAHDVPEAELTIINCGDDVRAQEARLGVEPETYRLI</sequence>
<dbReference type="AlphaFoldDB" id="A0A9W6JJ44"/>
<protein>
    <submittedName>
        <fullName evidence="2">Uncharacterized protein</fullName>
    </submittedName>
</protein>
<dbReference type="Proteomes" id="UP001143364">
    <property type="component" value="Unassembled WGS sequence"/>
</dbReference>
<gene>
    <name evidence="2" type="ORF">GCM10008171_17320</name>
</gene>
<dbReference type="EMBL" id="BSFK01000009">
    <property type="protein sequence ID" value="GLK76478.1"/>
    <property type="molecule type" value="Genomic_DNA"/>
</dbReference>
<proteinExistence type="predicted"/>
<feature type="region of interest" description="Disordered" evidence="1">
    <location>
        <begin position="1"/>
        <end position="27"/>
    </location>
</feature>
<accession>A0A9W6JJ44</accession>
<reference evidence="2" key="1">
    <citation type="journal article" date="2014" name="Int. J. Syst. Evol. Microbiol.">
        <title>Complete genome sequence of Corynebacterium casei LMG S-19264T (=DSM 44701T), isolated from a smear-ripened cheese.</title>
        <authorList>
            <consortium name="US DOE Joint Genome Institute (JGI-PGF)"/>
            <person name="Walter F."/>
            <person name="Albersmeier A."/>
            <person name="Kalinowski J."/>
            <person name="Ruckert C."/>
        </authorList>
    </citation>
    <scope>NUCLEOTIDE SEQUENCE</scope>
    <source>
        <strain evidence="2">VKM B-2555</strain>
    </source>
</reference>
<keyword evidence="3" id="KW-1185">Reference proteome</keyword>
<evidence type="ECO:0000313" key="3">
    <source>
        <dbReference type="Proteomes" id="UP001143364"/>
    </source>
</evidence>